<dbReference type="HOGENOM" id="CLU_2243966_0_0_2"/>
<dbReference type="KEGG" id="shc:Shell_0242"/>
<evidence type="ECO:0000313" key="1">
    <source>
        <dbReference type="EMBL" id="ADI31381.1"/>
    </source>
</evidence>
<dbReference type="AlphaFoldDB" id="D7DB34"/>
<dbReference type="GeneID" id="9233531"/>
<evidence type="ECO:0000313" key="2">
    <source>
        <dbReference type="Proteomes" id="UP000002573"/>
    </source>
</evidence>
<sequence length="107" mass="12826">MVEDIDYSEYIPEDLLEEIEEIMEYEKKNKRRNKKIYPSSRDIVETVKEAALMARGVHPDEFPDIVLRLLKEKGFDTRYVTVKRIWRVYENLVRKGVIPDTLHVVSW</sequence>
<dbReference type="RefSeq" id="WP_013142579.1">
    <property type="nucleotide sequence ID" value="NC_014205.1"/>
</dbReference>
<dbReference type="STRING" id="591019.Shell_0242"/>
<protein>
    <submittedName>
        <fullName evidence="1">Uncharacterized protein</fullName>
    </submittedName>
</protein>
<dbReference type="Proteomes" id="UP000002573">
    <property type="component" value="Chromosome"/>
</dbReference>
<proteinExistence type="predicted"/>
<accession>D7DB34</accession>
<gene>
    <name evidence="1" type="ordered locus">Shell_0242</name>
</gene>
<reference evidence="1 2" key="2">
    <citation type="journal article" date="2011" name="Stand. Genomic Sci.">
        <title>Complete genome sequence of Staphylothermus hellenicus P8.</title>
        <authorList>
            <person name="Anderson I."/>
            <person name="Wirth R."/>
            <person name="Lucas S."/>
            <person name="Copeland A."/>
            <person name="Lapidus A."/>
            <person name="Cheng J.F."/>
            <person name="Goodwin L."/>
            <person name="Pitluck S."/>
            <person name="Davenport K."/>
            <person name="Detter J.C."/>
            <person name="Han C."/>
            <person name="Tapia R."/>
            <person name="Land M."/>
            <person name="Hauser L."/>
            <person name="Pati A."/>
            <person name="Mikhailova N."/>
            <person name="Woyke T."/>
            <person name="Klenk H.P."/>
            <person name="Kyrpides N."/>
            <person name="Ivanova N."/>
        </authorList>
    </citation>
    <scope>NUCLEOTIDE SEQUENCE [LARGE SCALE GENOMIC DNA]</scope>
    <source>
        <strain evidence="2">DSM 12710 / JCM 10830 / BK20S6-10-b1 / P8</strain>
    </source>
</reference>
<organism evidence="1 2">
    <name type="scientific">Staphylothermus hellenicus (strain DSM 12710 / JCM 10830 / BK20S6-10-b1 / P8)</name>
    <dbReference type="NCBI Taxonomy" id="591019"/>
    <lineage>
        <taxon>Archaea</taxon>
        <taxon>Thermoproteota</taxon>
        <taxon>Thermoprotei</taxon>
        <taxon>Desulfurococcales</taxon>
        <taxon>Desulfurococcaceae</taxon>
        <taxon>Staphylothermus</taxon>
    </lineage>
</organism>
<keyword evidence="2" id="KW-1185">Reference proteome</keyword>
<reference evidence="2" key="1">
    <citation type="submission" date="2010-05" db="EMBL/GenBank/DDBJ databases">
        <title>Complete sequence of Staphylothermus hellenicus DSM 12710.</title>
        <authorList>
            <consortium name="US DOE Joint Genome Institute"/>
            <person name="Lucas S."/>
            <person name="Copeland A."/>
            <person name="Lapidus A."/>
            <person name="Cheng J.-F."/>
            <person name="Bruce D."/>
            <person name="Goodwin L."/>
            <person name="Pitluck S."/>
            <person name="Davenport K."/>
            <person name="Detter J.C."/>
            <person name="Han C."/>
            <person name="Tapia R."/>
            <person name="Larimer F."/>
            <person name="Land M."/>
            <person name="Hauser L."/>
            <person name="Kyrpides N."/>
            <person name="Mikhailova N."/>
            <person name="Anderson I.J."/>
            <person name="Woyke T."/>
        </authorList>
    </citation>
    <scope>NUCLEOTIDE SEQUENCE [LARGE SCALE GENOMIC DNA]</scope>
    <source>
        <strain evidence="2">DSM 12710 / JCM 10830 / BK20S6-10-b1 / P8</strain>
    </source>
</reference>
<dbReference type="eggNOG" id="arCOG00653">
    <property type="taxonomic scope" value="Archaea"/>
</dbReference>
<dbReference type="EMBL" id="CP002051">
    <property type="protein sequence ID" value="ADI31381.1"/>
    <property type="molecule type" value="Genomic_DNA"/>
</dbReference>
<name>D7DB34_STAHD</name>
<dbReference type="OrthoDB" id="24354at2157"/>